<feature type="non-terminal residue" evidence="8">
    <location>
        <position position="1"/>
    </location>
</feature>
<dbReference type="InterPro" id="IPR029063">
    <property type="entry name" value="SAM-dependent_MTases_sf"/>
</dbReference>
<keyword evidence="3 6" id="KW-0808">Transferase</keyword>
<dbReference type="InterPro" id="IPR010675">
    <property type="entry name" value="Bin3_C"/>
</dbReference>
<dbReference type="GO" id="GO:0017069">
    <property type="term" value="F:snRNA binding"/>
    <property type="evidence" value="ECO:0007669"/>
    <property type="project" value="TreeGrafter"/>
</dbReference>
<evidence type="ECO:0000313" key="9">
    <source>
        <dbReference type="Proteomes" id="UP000193642"/>
    </source>
</evidence>
<dbReference type="GO" id="GO:0008173">
    <property type="term" value="F:RNA methyltransferase activity"/>
    <property type="evidence" value="ECO:0007669"/>
    <property type="project" value="UniProtKB-UniRule"/>
</dbReference>
<evidence type="ECO:0000256" key="2">
    <source>
        <dbReference type="ARBA" id="ARBA00022603"/>
    </source>
</evidence>
<dbReference type="Proteomes" id="UP000193642">
    <property type="component" value="Unassembled WGS sequence"/>
</dbReference>
<evidence type="ECO:0000256" key="5">
    <source>
        <dbReference type="PROSITE-ProRule" id="PRU00848"/>
    </source>
</evidence>
<evidence type="ECO:0000259" key="7">
    <source>
        <dbReference type="PROSITE" id="PS51515"/>
    </source>
</evidence>
<dbReference type="CDD" id="cd02440">
    <property type="entry name" value="AdoMet_MTases"/>
    <property type="match status" value="1"/>
</dbReference>
<feature type="non-terminal residue" evidence="8">
    <location>
        <position position="236"/>
    </location>
</feature>
<dbReference type="EMBL" id="MCGO01000022">
    <property type="protein sequence ID" value="ORY44549.1"/>
    <property type="molecule type" value="Genomic_DNA"/>
</dbReference>
<feature type="domain" description="Bin3-type SAM" evidence="7">
    <location>
        <begin position="23"/>
        <end position="236"/>
    </location>
</feature>
<name>A0A1Y2CBY9_9FUNG</name>
<dbReference type="OrthoDB" id="540004at2759"/>
<dbReference type="PANTHER" id="PTHR12315">
    <property type="entry name" value="BICOID-INTERACTING PROTEIN RELATED"/>
    <property type="match status" value="1"/>
</dbReference>
<keyword evidence="4 5" id="KW-0949">S-adenosyl-L-methionine</keyword>
<evidence type="ECO:0000256" key="1">
    <source>
        <dbReference type="ARBA" id="ARBA00008361"/>
    </source>
</evidence>
<dbReference type="GO" id="GO:0008171">
    <property type="term" value="F:O-methyltransferase activity"/>
    <property type="evidence" value="ECO:0007669"/>
    <property type="project" value="UniProtKB-UniRule"/>
</dbReference>
<organism evidence="8 9">
    <name type="scientific">Rhizoclosmatium globosum</name>
    <dbReference type="NCBI Taxonomy" id="329046"/>
    <lineage>
        <taxon>Eukaryota</taxon>
        <taxon>Fungi</taxon>
        <taxon>Fungi incertae sedis</taxon>
        <taxon>Chytridiomycota</taxon>
        <taxon>Chytridiomycota incertae sedis</taxon>
        <taxon>Chytridiomycetes</taxon>
        <taxon>Chytridiales</taxon>
        <taxon>Chytriomycetaceae</taxon>
        <taxon>Rhizoclosmatium</taxon>
    </lineage>
</organism>
<reference evidence="8 9" key="1">
    <citation type="submission" date="2016-07" db="EMBL/GenBank/DDBJ databases">
        <title>Pervasive Adenine N6-methylation of Active Genes in Fungi.</title>
        <authorList>
            <consortium name="DOE Joint Genome Institute"/>
            <person name="Mondo S.J."/>
            <person name="Dannebaum R.O."/>
            <person name="Kuo R.C."/>
            <person name="Labutti K."/>
            <person name="Haridas S."/>
            <person name="Kuo A."/>
            <person name="Salamov A."/>
            <person name="Ahrendt S.R."/>
            <person name="Lipzen A."/>
            <person name="Sullivan W."/>
            <person name="Andreopoulos W.B."/>
            <person name="Clum A."/>
            <person name="Lindquist E."/>
            <person name="Daum C."/>
            <person name="Ramamoorthy G.K."/>
            <person name="Gryganskyi A."/>
            <person name="Culley D."/>
            <person name="Magnuson J.K."/>
            <person name="James T.Y."/>
            <person name="O'Malley M.A."/>
            <person name="Stajich J.E."/>
            <person name="Spatafora J.W."/>
            <person name="Visel A."/>
            <person name="Grigoriev I.V."/>
        </authorList>
    </citation>
    <scope>NUCLEOTIDE SEQUENCE [LARGE SCALE GENOMIC DNA]</scope>
    <source>
        <strain evidence="8 9">JEL800</strain>
    </source>
</reference>
<comment type="similarity">
    <text evidence="1 6">Belongs to the methyltransferase superfamily.</text>
</comment>
<keyword evidence="9" id="KW-1185">Reference proteome</keyword>
<dbReference type="EC" id="2.1.1.-" evidence="6"/>
<dbReference type="InterPro" id="IPR039772">
    <property type="entry name" value="Bin3-like"/>
</dbReference>
<dbReference type="GO" id="GO:0040031">
    <property type="term" value="P:snRNA modification"/>
    <property type="evidence" value="ECO:0007669"/>
    <property type="project" value="TreeGrafter"/>
</dbReference>
<protein>
    <recommendedName>
        <fullName evidence="6">RNA methyltransferase</fullName>
        <ecNumber evidence="6">2.1.1.-</ecNumber>
    </recommendedName>
</protein>
<dbReference type="STRING" id="329046.A0A1Y2CBY9"/>
<accession>A0A1Y2CBY9</accession>
<proteinExistence type="inferred from homology"/>
<dbReference type="PROSITE" id="PS51515">
    <property type="entry name" value="BIN3_SAM"/>
    <property type="match status" value="1"/>
</dbReference>
<comment type="caution">
    <text evidence="8">The sequence shown here is derived from an EMBL/GenBank/DDBJ whole genome shotgun (WGS) entry which is preliminary data.</text>
</comment>
<sequence length="236" mass="25759">FCVGNYAFYYGRRRRSDRGLGIDGRLSRVPVSELRGRRVLDVGCNVGEVALGVAAVFGPAHIEGVDIDPKLVVKANAALAQAASKVGPDGALDYFPSTAPTLLGPLPIVHAPPETGFPHNVSFRLSNFLTDPVPTNQEDKFDTVLALSITKWIHVRYGDAGLKLFFQKCWSVLRKGGALILEPQSWEGGRGYDKAVRKNESVGFYPTNVSAAKKARLKLRPEDFPTYLVEEIGFVS</sequence>
<dbReference type="SUPFAM" id="SSF53335">
    <property type="entry name" value="S-adenosyl-L-methionine-dependent methyltransferases"/>
    <property type="match status" value="1"/>
</dbReference>
<evidence type="ECO:0000256" key="4">
    <source>
        <dbReference type="ARBA" id="ARBA00022691"/>
    </source>
</evidence>
<dbReference type="PANTHER" id="PTHR12315:SF0">
    <property type="entry name" value="7SK SNRNA METHYLPHOSPHATE CAPPING ENZYME"/>
    <property type="match status" value="1"/>
</dbReference>
<dbReference type="GO" id="GO:0032259">
    <property type="term" value="P:methylation"/>
    <property type="evidence" value="ECO:0007669"/>
    <property type="project" value="UniProtKB-KW"/>
</dbReference>
<dbReference type="InterPro" id="IPR024160">
    <property type="entry name" value="BIN3_SAM-bd_dom"/>
</dbReference>
<dbReference type="Pfam" id="PF06859">
    <property type="entry name" value="Bin3"/>
    <property type="match status" value="1"/>
</dbReference>
<dbReference type="Gene3D" id="3.40.50.150">
    <property type="entry name" value="Vaccinia Virus protein VP39"/>
    <property type="match status" value="1"/>
</dbReference>
<evidence type="ECO:0000313" key="8">
    <source>
        <dbReference type="EMBL" id="ORY44549.1"/>
    </source>
</evidence>
<keyword evidence="2 6" id="KW-0489">Methyltransferase</keyword>
<evidence type="ECO:0000256" key="3">
    <source>
        <dbReference type="ARBA" id="ARBA00022679"/>
    </source>
</evidence>
<gene>
    <name evidence="8" type="ORF">BCR33DRAFT_648551</name>
</gene>
<dbReference type="AlphaFoldDB" id="A0A1Y2CBY9"/>
<evidence type="ECO:0000256" key="6">
    <source>
        <dbReference type="RuleBase" id="RU367087"/>
    </source>
</evidence>